<feature type="transmembrane region" description="Helical" evidence="2">
    <location>
        <begin position="457"/>
        <end position="476"/>
    </location>
</feature>
<proteinExistence type="predicted"/>
<feature type="region of interest" description="Disordered" evidence="1">
    <location>
        <begin position="486"/>
        <end position="506"/>
    </location>
</feature>
<evidence type="ECO:0000313" key="3">
    <source>
        <dbReference type="EMBL" id="PIT92802.1"/>
    </source>
</evidence>
<evidence type="ECO:0008006" key="5">
    <source>
        <dbReference type="Google" id="ProtNLM"/>
    </source>
</evidence>
<evidence type="ECO:0000256" key="1">
    <source>
        <dbReference type="SAM" id="MobiDB-lite"/>
    </source>
</evidence>
<keyword evidence="2" id="KW-0472">Membrane</keyword>
<sequence length="506" mass="54508">MKCFFVVFLLLLLSFPLGVFSHGLSVVEYFPETIGSLTPSTQLVPLQVFSVENDFLEGVDFFIDNTGSSGNATFRLFDDDTSILLTETTIVIPHIPAVSGGVAFHIDFPDQVSISAGERYSIAIQTSLPDVRFYYGNTARLLQHNEEFTSNILDAFVRIGQSDQSFSFRFALYEIRETVPPVVSNVSAEVLSETLAQIAFNANEPIDAKLDYTTQGSETMFIVPYSGFFKSCSVGSSNVCTVQASVQGGVTYDYILTVKDEWGNEASVDGTFFVVDGTPPQPASPPPVDGPPPTPLTPPTSPSSPPTAPPPPEPPAPSPSPTGGSSPPPPPPSPMGGSPPPPEEPEAPLVITQSEDIVDETTGVLVISLTISWMLPATISEDSVEQFRIEVLDDAAQVVYVEEVASDIRKILLPGLLPGQYTVVVYVRRNGVYERLGEPIPIDISETALPPPSLTSLYVSIGFFVLAGFVFVGWYVSRRKILRKPKSSTGRPNASVIGSGIDEHEI</sequence>
<reference evidence="4" key="1">
    <citation type="submission" date="2017-09" db="EMBL/GenBank/DDBJ databases">
        <title>Depth-based differentiation of microbial function through sediment-hosted aquifers and enrichment of novel symbionts in the deep terrestrial subsurface.</title>
        <authorList>
            <person name="Probst A.J."/>
            <person name="Ladd B."/>
            <person name="Jarett J.K."/>
            <person name="Geller-Mcgrath D.E."/>
            <person name="Sieber C.M.K."/>
            <person name="Emerson J.B."/>
            <person name="Anantharaman K."/>
            <person name="Thomas B.C."/>
            <person name="Malmstrom R."/>
            <person name="Stieglmeier M."/>
            <person name="Klingl A."/>
            <person name="Woyke T."/>
            <person name="Ryan C.M."/>
            <person name="Banfield J.F."/>
        </authorList>
    </citation>
    <scope>NUCLEOTIDE SEQUENCE [LARGE SCALE GENOMIC DNA]</scope>
</reference>
<gene>
    <name evidence="3" type="ORF">COU08_00540</name>
</gene>
<keyword evidence="2" id="KW-1133">Transmembrane helix</keyword>
<dbReference type="EMBL" id="PFBA01000008">
    <property type="protein sequence ID" value="PIT92802.1"/>
    <property type="molecule type" value="Genomic_DNA"/>
</dbReference>
<dbReference type="PRINTS" id="PR01217">
    <property type="entry name" value="PRICHEXTENSN"/>
</dbReference>
<feature type="region of interest" description="Disordered" evidence="1">
    <location>
        <begin position="271"/>
        <end position="347"/>
    </location>
</feature>
<name>A0A2M6WJ32_9BACT</name>
<keyword evidence="2" id="KW-0812">Transmembrane</keyword>
<dbReference type="Proteomes" id="UP000228635">
    <property type="component" value="Unassembled WGS sequence"/>
</dbReference>
<dbReference type="AlphaFoldDB" id="A0A2M6WJ32"/>
<organism evidence="3 4">
    <name type="scientific">Candidatus Harrisonbacteria bacterium CG10_big_fil_rev_8_21_14_0_10_42_17</name>
    <dbReference type="NCBI Taxonomy" id="1974584"/>
    <lineage>
        <taxon>Bacteria</taxon>
        <taxon>Candidatus Harrisoniibacteriota</taxon>
    </lineage>
</organism>
<evidence type="ECO:0000313" key="4">
    <source>
        <dbReference type="Proteomes" id="UP000228635"/>
    </source>
</evidence>
<comment type="caution">
    <text evidence="3">The sequence shown here is derived from an EMBL/GenBank/DDBJ whole genome shotgun (WGS) entry which is preliminary data.</text>
</comment>
<evidence type="ECO:0000256" key="2">
    <source>
        <dbReference type="SAM" id="Phobius"/>
    </source>
</evidence>
<accession>A0A2M6WJ32</accession>
<feature type="compositionally biased region" description="Pro residues" evidence="1">
    <location>
        <begin position="279"/>
        <end position="342"/>
    </location>
</feature>
<protein>
    <recommendedName>
        <fullName evidence="5">Fibronectin type-III domain-containing protein</fullName>
    </recommendedName>
</protein>